<protein>
    <submittedName>
        <fullName evidence="3">Uncharacterized protein</fullName>
    </submittedName>
</protein>
<keyword evidence="4" id="KW-1185">Reference proteome</keyword>
<reference evidence="3" key="1">
    <citation type="journal article" date="2020" name="Stud. Mycol.">
        <title>101 Dothideomycetes genomes: a test case for predicting lifestyles and emergence of pathogens.</title>
        <authorList>
            <person name="Haridas S."/>
            <person name="Albert R."/>
            <person name="Binder M."/>
            <person name="Bloem J."/>
            <person name="Labutti K."/>
            <person name="Salamov A."/>
            <person name="Andreopoulos B."/>
            <person name="Baker S."/>
            <person name="Barry K."/>
            <person name="Bills G."/>
            <person name="Bluhm B."/>
            <person name="Cannon C."/>
            <person name="Castanera R."/>
            <person name="Culley D."/>
            <person name="Daum C."/>
            <person name="Ezra D."/>
            <person name="Gonzalez J."/>
            <person name="Henrissat B."/>
            <person name="Kuo A."/>
            <person name="Liang C."/>
            <person name="Lipzen A."/>
            <person name="Lutzoni F."/>
            <person name="Magnuson J."/>
            <person name="Mondo S."/>
            <person name="Nolan M."/>
            <person name="Ohm R."/>
            <person name="Pangilinan J."/>
            <person name="Park H.-J."/>
            <person name="Ramirez L."/>
            <person name="Alfaro M."/>
            <person name="Sun H."/>
            <person name="Tritt A."/>
            <person name="Yoshinaga Y."/>
            <person name="Zwiers L.-H."/>
            <person name="Turgeon B."/>
            <person name="Goodwin S."/>
            <person name="Spatafora J."/>
            <person name="Crous P."/>
            <person name="Grigoriev I."/>
        </authorList>
    </citation>
    <scope>NUCLEOTIDE SEQUENCE</scope>
    <source>
        <strain evidence="3">ATCC 36951</strain>
    </source>
</reference>
<dbReference type="InterPro" id="IPR051053">
    <property type="entry name" value="ECH/Chromodomain_protein"/>
</dbReference>
<keyword evidence="2" id="KW-0843">Virulence</keyword>
<dbReference type="Proteomes" id="UP000799537">
    <property type="component" value="Unassembled WGS sequence"/>
</dbReference>
<dbReference type="RefSeq" id="XP_033671053.1">
    <property type="nucleotide sequence ID" value="XM_033805087.1"/>
</dbReference>
<dbReference type="OrthoDB" id="2018133at2759"/>
<dbReference type="EMBL" id="ML993586">
    <property type="protein sequence ID" value="KAF2170164.1"/>
    <property type="molecule type" value="Genomic_DNA"/>
</dbReference>
<dbReference type="SUPFAM" id="SSF52096">
    <property type="entry name" value="ClpP/crotonase"/>
    <property type="match status" value="1"/>
</dbReference>
<accession>A0A6A6CSN6</accession>
<proteinExistence type="inferred from homology"/>
<dbReference type="Pfam" id="PF00378">
    <property type="entry name" value="ECH_1"/>
    <property type="match status" value="1"/>
</dbReference>
<dbReference type="CDD" id="cd06558">
    <property type="entry name" value="crotonase-like"/>
    <property type="match status" value="1"/>
</dbReference>
<organism evidence="3 4">
    <name type="scientific">Zasmidium cellare ATCC 36951</name>
    <dbReference type="NCBI Taxonomy" id="1080233"/>
    <lineage>
        <taxon>Eukaryota</taxon>
        <taxon>Fungi</taxon>
        <taxon>Dikarya</taxon>
        <taxon>Ascomycota</taxon>
        <taxon>Pezizomycotina</taxon>
        <taxon>Dothideomycetes</taxon>
        <taxon>Dothideomycetidae</taxon>
        <taxon>Mycosphaerellales</taxon>
        <taxon>Mycosphaerellaceae</taxon>
        <taxon>Zasmidium</taxon>
    </lineage>
</organism>
<dbReference type="Gene3D" id="1.10.12.10">
    <property type="entry name" value="Lyase 2-enoyl-coa Hydratase, Chain A, domain 2"/>
    <property type="match status" value="1"/>
</dbReference>
<evidence type="ECO:0000313" key="3">
    <source>
        <dbReference type="EMBL" id="KAF2170164.1"/>
    </source>
</evidence>
<dbReference type="InterPro" id="IPR014748">
    <property type="entry name" value="Enoyl-CoA_hydra_C"/>
</dbReference>
<dbReference type="InterPro" id="IPR029045">
    <property type="entry name" value="ClpP/crotonase-like_dom_sf"/>
</dbReference>
<dbReference type="PANTHER" id="PTHR43684">
    <property type="match status" value="1"/>
</dbReference>
<dbReference type="InterPro" id="IPR001753">
    <property type="entry name" value="Enoyl-CoA_hydra/iso"/>
</dbReference>
<dbReference type="GeneID" id="54558359"/>
<evidence type="ECO:0000256" key="2">
    <source>
        <dbReference type="ARBA" id="ARBA00023026"/>
    </source>
</evidence>
<dbReference type="AlphaFoldDB" id="A0A6A6CSN6"/>
<sequence>MPPGKTAPGSDYIHPPELQEIPIPKSYSDLPFTQIKVTNVPESSKEVTRVVLVTLYRPNKYNAFTPTMMRELEHAYTLFDIDDRVKCIVQTGYGKMFCAGADLDTGFVGAEEAVRDHRDGGGRVTMAINRCRKPTIGAVQGSAVGIGITMTLPMNIRIAYADAKIGFVFARRGLVMEAASSFFLPKLIGTSKALHLCTTGATYPAKHPLLNTLFSEVLPKPEDVLPRALEIADEVVKNCSGVSTYLMKELMYRGPDNAESTHLLDSRIVYELFSSKDNKEGVAAFLEKRPVNFQGTMKDDAPAAYPWWDPVSTGNRPVNLGYQYKPKL</sequence>
<name>A0A6A6CSN6_ZASCE</name>
<evidence type="ECO:0000313" key="4">
    <source>
        <dbReference type="Proteomes" id="UP000799537"/>
    </source>
</evidence>
<evidence type="ECO:0000256" key="1">
    <source>
        <dbReference type="ARBA" id="ARBA00005254"/>
    </source>
</evidence>
<comment type="similarity">
    <text evidence="1">Belongs to the enoyl-CoA hydratase/isomerase family.</text>
</comment>
<dbReference type="PANTHER" id="PTHR43684:SF4">
    <property type="entry name" value="ENOYL-COA HYDRATASE_ISOMERASE FAMILY PROTEIN (AFU_ORTHOLOGUE AFUA_1G01890)"/>
    <property type="match status" value="1"/>
</dbReference>
<gene>
    <name evidence="3" type="ORF">M409DRAFT_19770</name>
</gene>
<dbReference type="Gene3D" id="3.90.226.10">
    <property type="entry name" value="2-enoyl-CoA Hydratase, Chain A, domain 1"/>
    <property type="match status" value="1"/>
</dbReference>